<organism evidence="1">
    <name type="scientific">Timema monikensis</name>
    <dbReference type="NCBI Taxonomy" id="170555"/>
    <lineage>
        <taxon>Eukaryota</taxon>
        <taxon>Metazoa</taxon>
        <taxon>Ecdysozoa</taxon>
        <taxon>Arthropoda</taxon>
        <taxon>Hexapoda</taxon>
        <taxon>Insecta</taxon>
        <taxon>Pterygota</taxon>
        <taxon>Neoptera</taxon>
        <taxon>Polyneoptera</taxon>
        <taxon>Phasmatodea</taxon>
        <taxon>Timematodea</taxon>
        <taxon>Timematoidea</taxon>
        <taxon>Timematidae</taxon>
        <taxon>Timema</taxon>
    </lineage>
</organism>
<name>A0A7R9EJ07_9NEOP</name>
<protein>
    <submittedName>
        <fullName evidence="1">Uncharacterized protein</fullName>
    </submittedName>
</protein>
<sequence>MVSTVCCINVVSIPQKASYLWSSST</sequence>
<gene>
    <name evidence="1" type="ORF">TMSB3V08_LOCUS11159</name>
</gene>
<dbReference type="AlphaFoldDB" id="A0A7R9EJ07"/>
<reference evidence="1" key="1">
    <citation type="submission" date="2020-11" db="EMBL/GenBank/DDBJ databases">
        <authorList>
            <person name="Tran Van P."/>
        </authorList>
    </citation>
    <scope>NUCLEOTIDE SEQUENCE</scope>
</reference>
<evidence type="ECO:0000313" key="1">
    <source>
        <dbReference type="EMBL" id="CAD7434508.1"/>
    </source>
</evidence>
<dbReference type="EMBL" id="OB797699">
    <property type="protein sequence ID" value="CAD7434508.1"/>
    <property type="molecule type" value="Genomic_DNA"/>
</dbReference>
<proteinExistence type="predicted"/>
<accession>A0A7R9EJ07</accession>